<name>A0A8H6UKG2_9EURO</name>
<dbReference type="EMBL" id="JACBAD010001489">
    <property type="protein sequence ID" value="KAF7139757.1"/>
    <property type="molecule type" value="Genomic_DNA"/>
</dbReference>
<comment type="caution">
    <text evidence="2">The sequence shown here is derived from an EMBL/GenBank/DDBJ whole genome shotgun (WGS) entry which is preliminary data.</text>
</comment>
<dbReference type="Proteomes" id="UP000630445">
    <property type="component" value="Unassembled WGS sequence"/>
</dbReference>
<dbReference type="OrthoDB" id="4505768at2759"/>
<evidence type="ECO:0000256" key="1">
    <source>
        <dbReference type="SAM" id="MobiDB-lite"/>
    </source>
</evidence>
<dbReference type="AlphaFoldDB" id="A0A8H6UKG2"/>
<feature type="region of interest" description="Disordered" evidence="1">
    <location>
        <begin position="329"/>
        <end position="355"/>
    </location>
</feature>
<protein>
    <submittedName>
        <fullName evidence="2">Uncharacterized protein</fullName>
    </submittedName>
</protein>
<proteinExistence type="predicted"/>
<feature type="region of interest" description="Disordered" evidence="1">
    <location>
        <begin position="1"/>
        <end position="25"/>
    </location>
</feature>
<feature type="compositionally biased region" description="Polar residues" evidence="1">
    <location>
        <begin position="11"/>
        <end position="25"/>
    </location>
</feature>
<evidence type="ECO:0000313" key="3">
    <source>
        <dbReference type="Proteomes" id="UP000630445"/>
    </source>
</evidence>
<organism evidence="2 3">
    <name type="scientific">Aspergillus hiratsukae</name>
    <dbReference type="NCBI Taxonomy" id="1194566"/>
    <lineage>
        <taxon>Eukaryota</taxon>
        <taxon>Fungi</taxon>
        <taxon>Dikarya</taxon>
        <taxon>Ascomycota</taxon>
        <taxon>Pezizomycotina</taxon>
        <taxon>Eurotiomycetes</taxon>
        <taxon>Eurotiomycetidae</taxon>
        <taxon>Eurotiales</taxon>
        <taxon>Aspergillaceae</taxon>
        <taxon>Aspergillus</taxon>
        <taxon>Aspergillus subgen. Fumigati</taxon>
    </lineage>
</organism>
<sequence length="402" mass="45737">MQRLGVRKSYSGHSNGQQPSASTDHVQAAVDEVLQAWEQAQEQAQAQAKAAQTIQASEITDANPWLRMTGWADYLQGISEKNLLECVETPEEDPQDTTEQRVQVIWATIEQIARKSQRTVQQCGQAIWVEAVRSEKGQTPYRPLLAYMDEAAIQKHVHPWQQILAFIARTQAPHDWTSPKYGMTARQRKKWRQLWQLAGQAPRSSPDPMDPEMDDPQMEAWAMTDMEKACLEFCIELLNQRHRSHEYESALACAMAVLGRGETGWRDPESYPPILSQVIKIARFMVVQKALWMDPNPSEIIQIWGRKDSSADWVLASADDTLEDIDEGYDSDHAVTPPSSIDSDDPSAAVDMRQQGRRPFQEQVTWMMHQFMIRGTHGPMETLLDWRTCNSPWAISGDSFTD</sequence>
<gene>
    <name evidence="2" type="ORF">CNMCM5793_007997</name>
</gene>
<accession>A0A8H6UKG2</accession>
<evidence type="ECO:0000313" key="2">
    <source>
        <dbReference type="EMBL" id="KAF7139757.1"/>
    </source>
</evidence>
<reference evidence="2" key="1">
    <citation type="submission" date="2020-06" db="EMBL/GenBank/DDBJ databases">
        <title>Draft genome sequences of strains closely related to Aspergillus parafelis and Aspergillus hiratsukae.</title>
        <authorList>
            <person name="Dos Santos R.A.C."/>
            <person name="Rivero-Menendez O."/>
            <person name="Steenwyk J.L."/>
            <person name="Mead M.E."/>
            <person name="Goldman G.H."/>
            <person name="Alastruey-Izquierdo A."/>
            <person name="Rokas A."/>
        </authorList>
    </citation>
    <scope>NUCLEOTIDE SEQUENCE</scope>
    <source>
        <strain evidence="2">CNM-CM5793</strain>
    </source>
</reference>
<keyword evidence="3" id="KW-1185">Reference proteome</keyword>